<organism evidence="3 4">
    <name type="scientific">Winogradskyella jejuensis</name>
    <dbReference type="NCBI Taxonomy" id="1089305"/>
    <lineage>
        <taxon>Bacteria</taxon>
        <taxon>Pseudomonadati</taxon>
        <taxon>Bacteroidota</taxon>
        <taxon>Flavobacteriia</taxon>
        <taxon>Flavobacteriales</taxon>
        <taxon>Flavobacteriaceae</taxon>
        <taxon>Winogradskyella</taxon>
    </lineage>
</organism>
<sequence>MKPIFYLLSFLIFSLSFSQNEAFTETEVAISDIIDGSLVVPKTSEKTDLVIIIAGSGPTNRNGNQNFLKSNNLKKLAYALADANISSFRYDKRIVKQIKTGKVDVKSMRFEDFVADAKDVVAHFKNKDEFSKIYIAGHSQGSLVGLLAVDNNVDGFISLAGAGQNIGDVIVDQINNTARQFVEDTKKVVAKLKEGKTTSDYPSALGAMFNMETQPFMISWMTYNPTEVIAEVNIPILIINGTKDLQVSVEEANLLAKANKNTELHIIENMNHVLFTIEGDTLENSKSYNESFRELNPELIETIVAFIKKQD</sequence>
<dbReference type="PANTHER" id="PTHR43265">
    <property type="entry name" value="ESTERASE ESTD"/>
    <property type="match status" value="1"/>
</dbReference>
<dbReference type="Gene3D" id="3.40.50.1820">
    <property type="entry name" value="alpha/beta hydrolase"/>
    <property type="match status" value="1"/>
</dbReference>
<dbReference type="InterPro" id="IPR022742">
    <property type="entry name" value="Hydrolase_4"/>
</dbReference>
<dbReference type="Proteomes" id="UP000184522">
    <property type="component" value="Unassembled WGS sequence"/>
</dbReference>
<keyword evidence="4" id="KW-1185">Reference proteome</keyword>
<dbReference type="AlphaFoldDB" id="A0A1M5K1T7"/>
<evidence type="ECO:0000313" key="3">
    <source>
        <dbReference type="EMBL" id="SHG46685.1"/>
    </source>
</evidence>
<feature type="signal peptide" evidence="1">
    <location>
        <begin position="1"/>
        <end position="22"/>
    </location>
</feature>
<gene>
    <name evidence="3" type="ORF">SAMN05444148_0204</name>
</gene>
<evidence type="ECO:0000313" key="4">
    <source>
        <dbReference type="Proteomes" id="UP000184522"/>
    </source>
</evidence>
<dbReference type="Pfam" id="PF12146">
    <property type="entry name" value="Hydrolase_4"/>
    <property type="match status" value="1"/>
</dbReference>
<dbReference type="STRING" id="1089305.SAMN05444148_0204"/>
<protein>
    <recommendedName>
        <fullName evidence="2">Serine aminopeptidase S33 domain-containing protein</fullName>
    </recommendedName>
</protein>
<dbReference type="PANTHER" id="PTHR43265:SF1">
    <property type="entry name" value="ESTERASE ESTD"/>
    <property type="match status" value="1"/>
</dbReference>
<feature type="domain" description="Serine aminopeptidase S33" evidence="2">
    <location>
        <begin position="70"/>
        <end position="275"/>
    </location>
</feature>
<proteinExistence type="predicted"/>
<name>A0A1M5K1T7_9FLAO</name>
<dbReference type="SUPFAM" id="SSF53474">
    <property type="entry name" value="alpha/beta-Hydrolases"/>
    <property type="match status" value="1"/>
</dbReference>
<dbReference type="GO" id="GO:0052689">
    <property type="term" value="F:carboxylic ester hydrolase activity"/>
    <property type="evidence" value="ECO:0007669"/>
    <property type="project" value="TreeGrafter"/>
</dbReference>
<accession>A0A1M5K1T7</accession>
<dbReference type="InterPro" id="IPR029058">
    <property type="entry name" value="AB_hydrolase_fold"/>
</dbReference>
<keyword evidence="1" id="KW-0732">Signal</keyword>
<reference evidence="4" key="1">
    <citation type="submission" date="2016-11" db="EMBL/GenBank/DDBJ databases">
        <authorList>
            <person name="Varghese N."/>
            <person name="Submissions S."/>
        </authorList>
    </citation>
    <scope>NUCLEOTIDE SEQUENCE [LARGE SCALE GENOMIC DNA]</scope>
    <source>
        <strain evidence="4">DSM 25330</strain>
    </source>
</reference>
<evidence type="ECO:0000259" key="2">
    <source>
        <dbReference type="Pfam" id="PF12146"/>
    </source>
</evidence>
<evidence type="ECO:0000256" key="1">
    <source>
        <dbReference type="SAM" id="SignalP"/>
    </source>
</evidence>
<dbReference type="OrthoDB" id="9809549at2"/>
<dbReference type="EMBL" id="FQWS01000001">
    <property type="protein sequence ID" value="SHG46685.1"/>
    <property type="molecule type" value="Genomic_DNA"/>
</dbReference>
<dbReference type="RefSeq" id="WP_073081834.1">
    <property type="nucleotide sequence ID" value="NZ_FQWS01000001.1"/>
</dbReference>
<dbReference type="InterPro" id="IPR053145">
    <property type="entry name" value="AB_hydrolase_Est10"/>
</dbReference>
<feature type="chain" id="PRO_5012657649" description="Serine aminopeptidase S33 domain-containing protein" evidence="1">
    <location>
        <begin position="23"/>
        <end position="311"/>
    </location>
</feature>